<feature type="domain" description="CWF21" evidence="8">
    <location>
        <begin position="58"/>
        <end position="104"/>
    </location>
</feature>
<protein>
    <recommendedName>
        <fullName evidence="8">CWF21 domain-containing protein</fullName>
    </recommendedName>
</protein>
<dbReference type="Pfam" id="PF08312">
    <property type="entry name" value="cwf21"/>
    <property type="match status" value="1"/>
</dbReference>
<dbReference type="GO" id="GO:0008380">
    <property type="term" value="P:RNA splicing"/>
    <property type="evidence" value="ECO:0007669"/>
    <property type="project" value="UniProtKB-KW"/>
</dbReference>
<dbReference type="AlphaFoldDB" id="A0A0E9NF83"/>
<organism evidence="9 10">
    <name type="scientific">Saitoella complicata (strain BCRC 22490 / CBS 7301 / JCM 7358 / NBRC 10748 / NRRL Y-17804)</name>
    <dbReference type="NCBI Taxonomy" id="698492"/>
    <lineage>
        <taxon>Eukaryota</taxon>
        <taxon>Fungi</taxon>
        <taxon>Dikarya</taxon>
        <taxon>Ascomycota</taxon>
        <taxon>Taphrinomycotina</taxon>
        <taxon>Taphrinomycotina incertae sedis</taxon>
        <taxon>Saitoella</taxon>
    </lineage>
</organism>
<evidence type="ECO:0000259" key="8">
    <source>
        <dbReference type="SMART" id="SM01115"/>
    </source>
</evidence>
<dbReference type="GO" id="GO:0005681">
    <property type="term" value="C:spliceosomal complex"/>
    <property type="evidence" value="ECO:0007669"/>
    <property type="project" value="UniProtKB-KW"/>
</dbReference>
<dbReference type="InterPro" id="IPR013170">
    <property type="entry name" value="mRNA_splic_Cwf21_dom"/>
</dbReference>
<feature type="compositionally biased region" description="Basic and acidic residues" evidence="7">
    <location>
        <begin position="30"/>
        <end position="49"/>
    </location>
</feature>
<proteinExistence type="inferred from homology"/>
<feature type="region of interest" description="Disordered" evidence="7">
    <location>
        <begin position="146"/>
        <end position="177"/>
    </location>
</feature>
<dbReference type="Proteomes" id="UP000033140">
    <property type="component" value="Unassembled WGS sequence"/>
</dbReference>
<keyword evidence="4" id="KW-0747">Spliceosome</keyword>
<evidence type="ECO:0000256" key="4">
    <source>
        <dbReference type="ARBA" id="ARBA00022728"/>
    </source>
</evidence>
<feature type="region of interest" description="Disordered" evidence="7">
    <location>
        <begin position="29"/>
        <end position="49"/>
    </location>
</feature>
<reference evidence="9 10" key="2">
    <citation type="journal article" date="2014" name="J. Gen. Appl. Microbiol.">
        <title>The early diverging ascomycetous budding yeast Saitoella complicata has three histone deacetylases belonging to the Clr6, Hos2, and Rpd3 lineages.</title>
        <authorList>
            <person name="Nishida H."/>
            <person name="Matsumoto T."/>
            <person name="Kondo S."/>
            <person name="Hamamoto M."/>
            <person name="Yoshikawa H."/>
        </authorList>
    </citation>
    <scope>NUCLEOTIDE SEQUENCE [LARGE SCALE GENOMIC DNA]</scope>
    <source>
        <strain evidence="9 10">NRRL Y-17804</strain>
    </source>
</reference>
<comment type="subcellular location">
    <subcellularLocation>
        <location evidence="1">Nucleus</location>
    </subcellularLocation>
</comment>
<evidence type="ECO:0000313" key="10">
    <source>
        <dbReference type="Proteomes" id="UP000033140"/>
    </source>
</evidence>
<reference evidence="9 10" key="3">
    <citation type="journal article" date="2015" name="Genome Announc.">
        <title>Draft Genome Sequence of the Archiascomycetous Yeast Saitoella complicata.</title>
        <authorList>
            <person name="Yamauchi K."/>
            <person name="Kondo S."/>
            <person name="Hamamoto M."/>
            <person name="Takahashi Y."/>
            <person name="Ogura Y."/>
            <person name="Hayashi T."/>
            <person name="Nishida H."/>
        </authorList>
    </citation>
    <scope>NUCLEOTIDE SEQUENCE [LARGE SCALE GENOMIC DNA]</scope>
    <source>
        <strain evidence="9 10">NRRL Y-17804</strain>
    </source>
</reference>
<dbReference type="Gene3D" id="6.10.140.420">
    <property type="match status" value="1"/>
</dbReference>
<dbReference type="PANTHER" id="PTHR36562:SF5">
    <property type="entry name" value="SERINE_ARGININE REPETITIVE MATRIX 2"/>
    <property type="match status" value="1"/>
</dbReference>
<comment type="similarity">
    <text evidence="2">Belongs to the CWC21 family.</text>
</comment>
<keyword evidence="3" id="KW-0507">mRNA processing</keyword>
<evidence type="ECO:0000256" key="3">
    <source>
        <dbReference type="ARBA" id="ARBA00022664"/>
    </source>
</evidence>
<keyword evidence="6" id="KW-0539">Nucleus</keyword>
<evidence type="ECO:0000313" key="9">
    <source>
        <dbReference type="EMBL" id="GAO48065.1"/>
    </source>
</evidence>
<name>A0A0E9NF83_SAICN</name>
<gene>
    <name evidence="9" type="ORF">G7K_2253-t1</name>
</gene>
<evidence type="ECO:0000256" key="1">
    <source>
        <dbReference type="ARBA" id="ARBA00004123"/>
    </source>
</evidence>
<evidence type="ECO:0000256" key="2">
    <source>
        <dbReference type="ARBA" id="ARBA00005954"/>
    </source>
</evidence>
<dbReference type="STRING" id="698492.A0A0E9NF83"/>
<evidence type="ECO:0000256" key="6">
    <source>
        <dbReference type="ARBA" id="ARBA00023242"/>
    </source>
</evidence>
<dbReference type="EMBL" id="BACD03000012">
    <property type="protein sequence ID" value="GAO48065.1"/>
    <property type="molecule type" value="Genomic_DNA"/>
</dbReference>
<evidence type="ECO:0000256" key="7">
    <source>
        <dbReference type="SAM" id="MobiDB-lite"/>
    </source>
</evidence>
<dbReference type="InterPro" id="IPR051372">
    <property type="entry name" value="CWC21"/>
</dbReference>
<sequence>MSYNNIGLSTPRGSGTNGYIVRNLSHIRRKDSTPYKRPEEIDREAEQQRERKADIGILEHERKREVEVKCFELRDRLEEEGVLGEEEIEEKVGELRKDLLEKMKSGNSTKDAKTLKPHQVHDIAEAKQQELEKFRKAIYECQKTYDHSETEDETTNTSNKHKQPHIIHTNEPKTNGKMTSAATSFMLSQARQSKYWTAAKHLAIAKISSHHGSEEPLTTRIYALHFLAILQTAHRTFSKSLSP</sequence>
<keyword evidence="5" id="KW-0508">mRNA splicing</keyword>
<evidence type="ECO:0000256" key="5">
    <source>
        <dbReference type="ARBA" id="ARBA00023187"/>
    </source>
</evidence>
<dbReference type="SMART" id="SM01115">
    <property type="entry name" value="cwf21"/>
    <property type="match status" value="1"/>
</dbReference>
<reference evidence="9 10" key="1">
    <citation type="journal article" date="2011" name="J. Gen. Appl. Microbiol.">
        <title>Draft genome sequencing of the enigmatic yeast Saitoella complicata.</title>
        <authorList>
            <person name="Nishida H."/>
            <person name="Hamamoto M."/>
            <person name="Sugiyama J."/>
        </authorList>
    </citation>
    <scope>NUCLEOTIDE SEQUENCE [LARGE SCALE GENOMIC DNA]</scope>
    <source>
        <strain evidence="9 10">NRRL Y-17804</strain>
    </source>
</reference>
<keyword evidence="10" id="KW-1185">Reference proteome</keyword>
<accession>A0A0E9NF83</accession>
<comment type="caution">
    <text evidence="9">The sequence shown here is derived from an EMBL/GenBank/DDBJ whole genome shotgun (WGS) entry which is preliminary data.</text>
</comment>
<dbReference type="GO" id="GO:0006397">
    <property type="term" value="P:mRNA processing"/>
    <property type="evidence" value="ECO:0007669"/>
    <property type="project" value="UniProtKB-KW"/>
</dbReference>
<dbReference type="PANTHER" id="PTHR36562">
    <property type="entry name" value="SERINE/ARGININE REPETITIVE MATRIX 2"/>
    <property type="match status" value="1"/>
</dbReference>